<dbReference type="InterPro" id="IPR036412">
    <property type="entry name" value="HAD-like_sf"/>
</dbReference>
<feature type="transmembrane region" description="Helical" evidence="15">
    <location>
        <begin position="111"/>
        <end position="133"/>
    </location>
</feature>
<feature type="binding site" evidence="13">
    <location>
        <position position="773"/>
    </location>
    <ligand>
        <name>ATP</name>
        <dbReference type="ChEBI" id="CHEBI:30616"/>
    </ligand>
</feature>
<feature type="binding site" evidence="13">
    <location>
        <position position="774"/>
    </location>
    <ligand>
        <name>ATP</name>
        <dbReference type="ChEBI" id="CHEBI:30616"/>
    </ligand>
</feature>
<dbReference type="NCBIfam" id="TIGR01494">
    <property type="entry name" value="ATPase_P-type"/>
    <property type="match status" value="1"/>
</dbReference>
<dbReference type="InterPro" id="IPR018303">
    <property type="entry name" value="ATPase_P-typ_P_site"/>
</dbReference>
<feature type="binding site" evidence="13">
    <location>
        <position position="772"/>
    </location>
    <ligand>
        <name>ATP</name>
        <dbReference type="ChEBI" id="CHEBI:30616"/>
    </ligand>
</feature>
<dbReference type="InterPro" id="IPR032631">
    <property type="entry name" value="P-type_ATPase_N"/>
</dbReference>
<evidence type="ECO:0000256" key="15">
    <source>
        <dbReference type="RuleBase" id="RU362033"/>
    </source>
</evidence>
<feature type="domain" description="P-type ATPase C-terminal" evidence="18">
    <location>
        <begin position="956"/>
        <end position="1204"/>
    </location>
</feature>
<accession>I0Z4E0</accession>
<evidence type="ECO:0000313" key="20">
    <source>
        <dbReference type="Proteomes" id="UP000007264"/>
    </source>
</evidence>
<feature type="transmembrane region" description="Helical" evidence="15">
    <location>
        <begin position="1102"/>
        <end position="1123"/>
    </location>
</feature>
<keyword evidence="6 13" id="KW-0067">ATP-binding</keyword>
<dbReference type="InterPro" id="IPR006539">
    <property type="entry name" value="P-type_ATPase_IV"/>
</dbReference>
<sequence length="1393" mass="153631">MLSESSSVLLFEKTDKKEDEKEPGKKKDRRKRRWKWPWKGKGKAKGPPATRVVYLNGGNELEGLPGNAVKTAKYNIATFLPIFIWEMFSRVAYLYFLAQACLSWWNVVSPFGGWGSTLALLFVLVVAGIKAIWEDLKRHQEDRSTNASVAHRVMPDGKVQDVKWRDVRVGHILRVDDDELFPADLLCLYSALPDHACFIKTTNLDGESNLKIRRPVDLREAAPEEESDVMEIKASLECEPPNANLHKFQGRLIYKAGSEERALPLTMNEMLLRGCMLKNSNYVLGLVVYTGKESRIQMNAAKTPNKVGSYDHFLNFQITFIIMLQLAMCIFCAVGSYIWRKYAGYPRYHLAMDAYVEGNYQNGLAYTLILLITYWILYSYLVPISLFVTLEIVKFWQGFVYINTDKEMIDPVSGNHALARNTNLNEDLGKVEYVFSDKTGTLTSNEMQLREIAIKGITYGDANFKLEDHEELQGMECLEHFDQRLASAVKTLKELGKWDDLINSGGSSAHTLALSSCEFDQQTYQELGISEDQAASAMQTPRSETNGGLSHGRNSAGAGGRPEVNPVVLACHLLDFWINICLCHSLIGPSPDEVALVDGGRQLGFEFTKRVKDGLVLSMMGTEATFEVLNVMEYSSARGRMSVIVRAPNGSIRLLCKGADSKVLAILDKAIPHSLQNSTQANLHLFATQGLRTLAIGTRVLEEEFYTEWDEGYQEAAALLDGRDDAIDEQVSAVEADVELVGVTAIEDKLQEGVPAAIQTLLDAGMKVWVITGDKQETAINIAIACKLIRRPDSLLVCNANSKEEAHARIQQLKQELSRTYAPVGGPPKPTPFSDGAAEVLSPLHVGELVIDGGTLGHILGTEAEQELAAVGAQCGSVVICRSSPSQKAAVVRMMAEYEMRQAEGGSRGLYKWYKRAMRKQAGRMLAIGDGANDVAMIQAADVGIGILGKEGRQAVNNSDYAIAQFRFLTRLLLVHGSLSAYRLSRLVKYSFYKNIAFGFMLFYYQFYCGFSGQSMVDDISAAAFNVVFTSLPILLFAVLDRPVRHLDTLLRFPQTYNPRSSLTTLTFWKNGVLMAAVDAAICFFIPYYATTTNGVRSANDVFSVGKTVFVALLGTVTLEVGLVSRYWTWLFLVFLILSYVLVFPFEVLYALVEQGLKKYDVQQYGVAQYLYATGTFWFAVLACGLVSFGHRIIERGYVWLFRPQDYFILSEMEADEASGKDPELGWQASQRLSALRSTASGRLASARITTDSQMEQSLLNESMQSPAGRRRSSARAVKRDSLATAGSLGPIHRRTSSIDTLPSMSLPASFSGQLPGRLPDSFTGPPSFRSESGHPPRAPVPGGQPHGGREGSAGEAAGGSVQQSSSQRPGGSTPANVEMASLQKSDGSSNQT</sequence>
<evidence type="ECO:0000256" key="12">
    <source>
        <dbReference type="PIRSR" id="PIRSR606539-1"/>
    </source>
</evidence>
<feature type="binding site" evidence="13">
    <location>
        <position position="888"/>
    </location>
    <ligand>
        <name>ATP</name>
        <dbReference type="ChEBI" id="CHEBI:30616"/>
    </ligand>
</feature>
<dbReference type="InterPro" id="IPR023214">
    <property type="entry name" value="HAD_sf"/>
</dbReference>
<feature type="binding site" evidence="13">
    <location>
        <position position="657"/>
    </location>
    <ligand>
        <name>ATP</name>
        <dbReference type="ChEBI" id="CHEBI:30616"/>
    </ligand>
</feature>
<feature type="binding site" evidence="13">
    <location>
        <position position="692"/>
    </location>
    <ligand>
        <name>ATP</name>
        <dbReference type="ChEBI" id="CHEBI:30616"/>
    </ligand>
</feature>
<dbReference type="GO" id="GO:0000287">
    <property type="term" value="F:magnesium ion binding"/>
    <property type="evidence" value="ECO:0007669"/>
    <property type="project" value="UniProtKB-UniRule"/>
</dbReference>
<comment type="subcellular location">
    <subcellularLocation>
        <location evidence="1 15">Membrane</location>
        <topology evidence="1 15">Multi-pass membrane protein</topology>
    </subcellularLocation>
</comment>
<feature type="domain" description="P-type ATPase N-terminal" evidence="17">
    <location>
        <begin position="62"/>
        <end position="114"/>
    </location>
</feature>
<evidence type="ECO:0000256" key="1">
    <source>
        <dbReference type="ARBA" id="ARBA00004141"/>
    </source>
</evidence>
<dbReference type="OrthoDB" id="377733at2759"/>
<feature type="compositionally biased region" description="Basic and acidic residues" evidence="16">
    <location>
        <begin position="12"/>
        <end position="25"/>
    </location>
</feature>
<comment type="similarity">
    <text evidence="2 15">Belongs to the cation transport ATPase (P-type) (TC 3.A.3) family. Type IV subfamily.</text>
</comment>
<evidence type="ECO:0000256" key="5">
    <source>
        <dbReference type="ARBA" id="ARBA00022741"/>
    </source>
</evidence>
<feature type="compositionally biased region" description="Polar residues" evidence="16">
    <location>
        <begin position="1383"/>
        <end position="1393"/>
    </location>
</feature>
<evidence type="ECO:0000256" key="14">
    <source>
        <dbReference type="PIRSR" id="PIRSR606539-3"/>
    </source>
</evidence>
<comment type="cofactor">
    <cofactor evidence="14">
        <name>Mg(2+)</name>
        <dbReference type="ChEBI" id="CHEBI:18420"/>
    </cofactor>
</comment>
<feature type="binding site" evidence="13">
    <location>
        <position position="437"/>
    </location>
    <ligand>
        <name>ATP</name>
        <dbReference type="ChEBI" id="CHEBI:30616"/>
    </ligand>
</feature>
<feature type="region of interest" description="Disordered" evidence="16">
    <location>
        <begin position="1258"/>
        <end position="1393"/>
    </location>
</feature>
<dbReference type="SUPFAM" id="SSF56784">
    <property type="entry name" value="HAD-like"/>
    <property type="match status" value="1"/>
</dbReference>
<feature type="compositionally biased region" description="Polar residues" evidence="16">
    <location>
        <begin position="536"/>
        <end position="548"/>
    </location>
</feature>
<feature type="transmembrane region" description="Helical" evidence="15">
    <location>
        <begin position="1068"/>
        <end position="1090"/>
    </location>
</feature>
<keyword evidence="3 15" id="KW-0812">Transmembrane</keyword>
<dbReference type="EMBL" id="AGSI01000004">
    <property type="protein sequence ID" value="EIE25509.1"/>
    <property type="molecule type" value="Genomic_DNA"/>
</dbReference>
<dbReference type="PANTHER" id="PTHR24092">
    <property type="entry name" value="PROBABLE PHOSPHOLIPID-TRANSPORTING ATPASE"/>
    <property type="match status" value="1"/>
</dbReference>
<keyword evidence="10 15" id="KW-0472">Membrane</keyword>
<feature type="binding site" evidence="14">
    <location>
        <position position="934"/>
    </location>
    <ligand>
        <name>Mg(2+)</name>
        <dbReference type="ChEBI" id="CHEBI:18420"/>
    </ligand>
</feature>
<dbReference type="InterPro" id="IPR001757">
    <property type="entry name" value="P_typ_ATPase"/>
</dbReference>
<feature type="transmembrane region" description="Helical" evidence="15">
    <location>
        <begin position="83"/>
        <end position="105"/>
    </location>
</feature>
<dbReference type="Pfam" id="PF13246">
    <property type="entry name" value="Cation_ATPase"/>
    <property type="match status" value="1"/>
</dbReference>
<dbReference type="Proteomes" id="UP000007264">
    <property type="component" value="Unassembled WGS sequence"/>
</dbReference>
<feature type="binding site" evidence="13">
    <location>
        <position position="934"/>
    </location>
    <ligand>
        <name>ATP</name>
        <dbReference type="ChEBI" id="CHEBI:30616"/>
    </ligand>
</feature>
<dbReference type="InterPro" id="IPR008250">
    <property type="entry name" value="ATPase_P-typ_transduc_dom_A_sf"/>
</dbReference>
<dbReference type="SFLD" id="SFLDF00027">
    <property type="entry name" value="p-type_atpase"/>
    <property type="match status" value="1"/>
</dbReference>
<dbReference type="SUPFAM" id="SSF81660">
    <property type="entry name" value="Metal cation-transporting ATPase, ATP-binding domain N"/>
    <property type="match status" value="1"/>
</dbReference>
<keyword evidence="20" id="KW-1185">Reference proteome</keyword>
<keyword evidence="7 14" id="KW-0460">Magnesium</keyword>
<evidence type="ECO:0000256" key="8">
    <source>
        <dbReference type="ARBA" id="ARBA00022967"/>
    </source>
</evidence>
<dbReference type="Gene3D" id="2.70.150.10">
    <property type="entry name" value="Calcium-transporting ATPase, cytoplasmic transduction domain A"/>
    <property type="match status" value="1"/>
</dbReference>
<evidence type="ECO:0000256" key="6">
    <source>
        <dbReference type="ARBA" id="ARBA00022840"/>
    </source>
</evidence>
<dbReference type="PRINTS" id="PR00119">
    <property type="entry name" value="CATATPASE"/>
</dbReference>
<feature type="binding site" evidence="13">
    <location>
        <position position="882"/>
    </location>
    <ligand>
        <name>ATP</name>
        <dbReference type="ChEBI" id="CHEBI:30616"/>
    </ligand>
</feature>
<evidence type="ECO:0000256" key="3">
    <source>
        <dbReference type="ARBA" id="ARBA00022692"/>
    </source>
</evidence>
<evidence type="ECO:0000256" key="13">
    <source>
        <dbReference type="PIRSR" id="PIRSR606539-2"/>
    </source>
</evidence>
<feature type="binding site" evidence="14">
    <location>
        <position position="437"/>
    </location>
    <ligand>
        <name>Mg(2+)</name>
        <dbReference type="ChEBI" id="CHEBI:18420"/>
    </ligand>
</feature>
<dbReference type="Pfam" id="PF16209">
    <property type="entry name" value="PhoLip_ATPase_N"/>
    <property type="match status" value="1"/>
</dbReference>
<dbReference type="GeneID" id="17043511"/>
<feature type="transmembrane region" description="Helical" evidence="15">
    <location>
        <begin position="992"/>
        <end position="1008"/>
    </location>
</feature>
<feature type="binding site" evidence="14">
    <location>
        <position position="930"/>
    </location>
    <ligand>
        <name>Mg(2+)</name>
        <dbReference type="ChEBI" id="CHEBI:18420"/>
    </ligand>
</feature>
<evidence type="ECO:0000259" key="18">
    <source>
        <dbReference type="Pfam" id="PF16212"/>
    </source>
</evidence>
<gene>
    <name evidence="19" type="ORF">COCSUDRAFT_65278</name>
</gene>
<dbReference type="GO" id="GO:0140326">
    <property type="term" value="F:ATPase-coupled intramembrane lipid transporter activity"/>
    <property type="evidence" value="ECO:0007669"/>
    <property type="project" value="UniProtKB-EC"/>
</dbReference>
<evidence type="ECO:0000256" key="9">
    <source>
        <dbReference type="ARBA" id="ARBA00022989"/>
    </source>
</evidence>
<dbReference type="InterPro" id="IPR023299">
    <property type="entry name" value="ATPase_P-typ_cyto_dom_N"/>
</dbReference>
<dbReference type="SFLD" id="SFLDG00002">
    <property type="entry name" value="C1.7:_P-type_atpase_like"/>
    <property type="match status" value="1"/>
</dbReference>
<dbReference type="GO" id="GO:0005524">
    <property type="term" value="F:ATP binding"/>
    <property type="evidence" value="ECO:0007669"/>
    <property type="project" value="UniProtKB-UniRule"/>
</dbReference>
<evidence type="ECO:0000256" key="7">
    <source>
        <dbReference type="ARBA" id="ARBA00022842"/>
    </source>
</evidence>
<reference evidence="19 20" key="1">
    <citation type="journal article" date="2012" name="Genome Biol.">
        <title>The genome of the polar eukaryotic microalga coccomyxa subellipsoidea reveals traits of cold adaptation.</title>
        <authorList>
            <person name="Blanc G."/>
            <person name="Agarkova I."/>
            <person name="Grimwood J."/>
            <person name="Kuo A."/>
            <person name="Brueggeman A."/>
            <person name="Dunigan D."/>
            <person name="Gurnon J."/>
            <person name="Ladunga I."/>
            <person name="Lindquist E."/>
            <person name="Lucas S."/>
            <person name="Pangilinan J."/>
            <person name="Proschold T."/>
            <person name="Salamov A."/>
            <person name="Schmutz J."/>
            <person name="Weeks D."/>
            <person name="Yamada T."/>
            <person name="Claverie J.M."/>
            <person name="Grigoriev I."/>
            <person name="Van Etten J."/>
            <person name="Lomsadze A."/>
            <person name="Borodovsky M."/>
        </authorList>
    </citation>
    <scope>NUCLEOTIDE SEQUENCE [LARGE SCALE GENOMIC DNA]</scope>
    <source>
        <strain evidence="19 20">C-169</strain>
    </source>
</reference>
<dbReference type="InterPro" id="IPR044492">
    <property type="entry name" value="P_typ_ATPase_HD_dom"/>
</dbReference>
<dbReference type="eggNOG" id="KOG0206">
    <property type="taxonomic scope" value="Eukaryota"/>
</dbReference>
<keyword evidence="9 15" id="KW-1133">Transmembrane helix</keyword>
<feature type="transmembrane region" description="Helical" evidence="15">
    <location>
        <begin position="1130"/>
        <end position="1150"/>
    </location>
</feature>
<feature type="region of interest" description="Disordered" evidence="16">
    <location>
        <begin position="1"/>
        <end position="47"/>
    </location>
</feature>
<feature type="transmembrane region" description="Helical" evidence="15">
    <location>
        <begin position="1020"/>
        <end position="1040"/>
    </location>
</feature>
<evidence type="ECO:0000256" key="2">
    <source>
        <dbReference type="ARBA" id="ARBA00008109"/>
    </source>
</evidence>
<feature type="binding site" evidence="14">
    <location>
        <position position="439"/>
    </location>
    <ligand>
        <name>Mg(2+)</name>
        <dbReference type="ChEBI" id="CHEBI:18420"/>
    </ligand>
</feature>
<dbReference type="Pfam" id="PF16212">
    <property type="entry name" value="PhoLip_ATPase_C"/>
    <property type="match status" value="1"/>
</dbReference>
<dbReference type="SUPFAM" id="SSF81653">
    <property type="entry name" value="Calcium ATPase, transduction domain A"/>
    <property type="match status" value="1"/>
</dbReference>
<feature type="transmembrane region" description="Helical" evidence="15">
    <location>
        <begin position="364"/>
        <end position="388"/>
    </location>
</feature>
<keyword evidence="8 15" id="KW-1278">Translocase</keyword>
<protein>
    <recommendedName>
        <fullName evidence="15">Phospholipid-transporting ATPase</fullName>
        <ecNumber evidence="15">7.6.2.1</ecNumber>
    </recommendedName>
</protein>
<evidence type="ECO:0000256" key="11">
    <source>
        <dbReference type="ARBA" id="ARBA00034036"/>
    </source>
</evidence>
<dbReference type="InterPro" id="IPR023298">
    <property type="entry name" value="ATPase_P-typ_TM_dom_sf"/>
</dbReference>
<dbReference type="SUPFAM" id="SSF81665">
    <property type="entry name" value="Calcium ATPase, transmembrane domain M"/>
    <property type="match status" value="1"/>
</dbReference>
<feature type="binding site" evidence="13">
    <location>
        <position position="438"/>
    </location>
    <ligand>
        <name>ATP</name>
        <dbReference type="ChEBI" id="CHEBI:30616"/>
    </ligand>
</feature>
<evidence type="ECO:0000259" key="17">
    <source>
        <dbReference type="Pfam" id="PF16209"/>
    </source>
</evidence>
<feature type="transmembrane region" description="Helical" evidence="15">
    <location>
        <begin position="318"/>
        <end position="339"/>
    </location>
</feature>
<dbReference type="EC" id="7.6.2.1" evidence="15"/>
<feature type="region of interest" description="Disordered" evidence="16">
    <location>
        <begin position="533"/>
        <end position="559"/>
    </location>
</feature>
<feature type="compositionally biased region" description="Low complexity" evidence="16">
    <location>
        <begin position="1354"/>
        <end position="1373"/>
    </location>
</feature>
<dbReference type="GO" id="GO:0045332">
    <property type="term" value="P:phospholipid translocation"/>
    <property type="evidence" value="ECO:0007669"/>
    <property type="project" value="TreeGrafter"/>
</dbReference>
<dbReference type="KEGG" id="csl:COCSUDRAFT_65278"/>
<dbReference type="NCBIfam" id="TIGR01652">
    <property type="entry name" value="ATPase-Plipid"/>
    <property type="match status" value="1"/>
</dbReference>
<dbReference type="RefSeq" id="XP_005650053.1">
    <property type="nucleotide sequence ID" value="XM_005649996.1"/>
</dbReference>
<dbReference type="PANTHER" id="PTHR24092:SF150">
    <property type="entry name" value="PHOSPHOLIPID-TRANSPORTING ATPASE"/>
    <property type="match status" value="1"/>
</dbReference>
<evidence type="ECO:0000313" key="19">
    <source>
        <dbReference type="EMBL" id="EIE25509.1"/>
    </source>
</evidence>
<dbReference type="STRING" id="574566.I0Z4E0"/>
<name>I0Z4E0_COCSC</name>
<evidence type="ECO:0000256" key="16">
    <source>
        <dbReference type="SAM" id="MobiDB-lite"/>
    </source>
</evidence>
<feature type="compositionally biased region" description="Polar residues" evidence="16">
    <location>
        <begin position="1298"/>
        <end position="1313"/>
    </location>
</feature>
<feature type="transmembrane region" description="Helical" evidence="15">
    <location>
        <begin position="1170"/>
        <end position="1189"/>
    </location>
</feature>
<dbReference type="SFLD" id="SFLDS00003">
    <property type="entry name" value="Haloacid_Dehalogenase"/>
    <property type="match status" value="1"/>
</dbReference>
<comment type="catalytic activity">
    <reaction evidence="11 15">
        <text>ATP + H2O + phospholipidSide 1 = ADP + phosphate + phospholipidSide 2.</text>
        <dbReference type="EC" id="7.6.2.1"/>
    </reaction>
</comment>
<dbReference type="Gene3D" id="3.40.50.1000">
    <property type="entry name" value="HAD superfamily/HAD-like"/>
    <property type="match status" value="1"/>
</dbReference>
<feature type="binding site" evidence="13">
    <location>
        <position position="933"/>
    </location>
    <ligand>
        <name>ATP</name>
        <dbReference type="ChEBI" id="CHEBI:30616"/>
    </ligand>
</feature>
<keyword evidence="4 14" id="KW-0479">Metal-binding</keyword>
<dbReference type="GO" id="GO:0016887">
    <property type="term" value="F:ATP hydrolysis activity"/>
    <property type="evidence" value="ECO:0007669"/>
    <property type="project" value="InterPro"/>
</dbReference>
<evidence type="ECO:0000256" key="10">
    <source>
        <dbReference type="ARBA" id="ARBA00023136"/>
    </source>
</evidence>
<feature type="active site" description="4-aspartylphosphate intermediate" evidence="12">
    <location>
        <position position="437"/>
    </location>
</feature>
<evidence type="ECO:0000256" key="4">
    <source>
        <dbReference type="ARBA" id="ARBA00022723"/>
    </source>
</evidence>
<dbReference type="PROSITE" id="PS00154">
    <property type="entry name" value="ATPASE_E1_E2"/>
    <property type="match status" value="1"/>
</dbReference>
<feature type="binding site" evidence="13">
    <location>
        <position position="439"/>
    </location>
    <ligand>
        <name>ATP</name>
        <dbReference type="ChEBI" id="CHEBI:30616"/>
    </ligand>
</feature>
<feature type="compositionally biased region" description="Basic residues" evidence="16">
    <location>
        <begin position="26"/>
        <end position="44"/>
    </location>
</feature>
<keyword evidence="5 13" id="KW-0547">Nucleotide-binding</keyword>
<proteinExistence type="inferred from homology"/>
<comment type="caution">
    <text evidence="19">The sequence shown here is derived from an EMBL/GenBank/DDBJ whole genome shotgun (WGS) entry which is preliminary data.</text>
</comment>
<dbReference type="Gene3D" id="3.40.1110.10">
    <property type="entry name" value="Calcium-transporting ATPase, cytoplasmic domain N"/>
    <property type="match status" value="1"/>
</dbReference>
<dbReference type="GO" id="GO:0005886">
    <property type="term" value="C:plasma membrane"/>
    <property type="evidence" value="ECO:0007669"/>
    <property type="project" value="TreeGrafter"/>
</dbReference>
<dbReference type="InterPro" id="IPR032630">
    <property type="entry name" value="P_typ_ATPase_c"/>
</dbReference>
<feature type="binding site" evidence="13">
    <location>
        <position position="593"/>
    </location>
    <ligand>
        <name>ATP</name>
        <dbReference type="ChEBI" id="CHEBI:30616"/>
    </ligand>
</feature>
<organism evidence="19 20">
    <name type="scientific">Coccomyxa subellipsoidea (strain C-169)</name>
    <name type="common">Green microalga</name>
    <dbReference type="NCBI Taxonomy" id="574566"/>
    <lineage>
        <taxon>Eukaryota</taxon>
        <taxon>Viridiplantae</taxon>
        <taxon>Chlorophyta</taxon>
        <taxon>core chlorophytes</taxon>
        <taxon>Trebouxiophyceae</taxon>
        <taxon>Trebouxiophyceae incertae sedis</taxon>
        <taxon>Coccomyxaceae</taxon>
        <taxon>Coccomyxa</taxon>
        <taxon>Coccomyxa subellipsoidea</taxon>
    </lineage>
</organism>